<feature type="region of interest" description="Disordered" evidence="6">
    <location>
        <begin position="1"/>
        <end position="30"/>
    </location>
</feature>
<evidence type="ECO:0000256" key="2">
    <source>
        <dbReference type="ARBA" id="ARBA00022723"/>
    </source>
</evidence>
<feature type="compositionally biased region" description="Basic and acidic residues" evidence="6">
    <location>
        <begin position="1"/>
        <end position="14"/>
    </location>
</feature>
<evidence type="ECO:0000256" key="3">
    <source>
        <dbReference type="ARBA" id="ARBA00022964"/>
    </source>
</evidence>
<keyword evidence="7" id="KW-0472">Membrane</keyword>
<dbReference type="GO" id="GO:0005783">
    <property type="term" value="C:endoplasmic reticulum"/>
    <property type="evidence" value="ECO:0007669"/>
    <property type="project" value="TreeGrafter"/>
</dbReference>
<accession>A0AAV0V581</accession>
<dbReference type="GO" id="GO:0031418">
    <property type="term" value="F:L-ascorbic acid binding"/>
    <property type="evidence" value="ECO:0007669"/>
    <property type="project" value="InterPro"/>
</dbReference>
<keyword evidence="4" id="KW-0560">Oxidoreductase</keyword>
<evidence type="ECO:0000256" key="1">
    <source>
        <dbReference type="ARBA" id="ARBA00001961"/>
    </source>
</evidence>
<evidence type="ECO:0000256" key="4">
    <source>
        <dbReference type="ARBA" id="ARBA00023002"/>
    </source>
</evidence>
<dbReference type="PANTHER" id="PTHR10869:SF226">
    <property type="entry name" value="PROLYL 4-HYDROXYLASE ALPHA SUBUNIT DOMAIN-CONTAINING PROTEIN"/>
    <property type="match status" value="1"/>
</dbReference>
<feature type="transmembrane region" description="Helical" evidence="7">
    <location>
        <begin position="40"/>
        <end position="59"/>
    </location>
</feature>
<evidence type="ECO:0000313" key="9">
    <source>
        <dbReference type="EMBL" id="CAI5742746.1"/>
    </source>
</evidence>
<evidence type="ECO:0000256" key="6">
    <source>
        <dbReference type="SAM" id="MobiDB-lite"/>
    </source>
</evidence>
<comment type="caution">
    <text evidence="9">The sequence shown here is derived from an EMBL/GenBank/DDBJ whole genome shotgun (WGS) entry which is preliminary data.</text>
</comment>
<dbReference type="SMART" id="SM00702">
    <property type="entry name" value="P4Hc"/>
    <property type="match status" value="1"/>
</dbReference>
<evidence type="ECO:0000256" key="5">
    <source>
        <dbReference type="ARBA" id="ARBA00023004"/>
    </source>
</evidence>
<protein>
    <recommendedName>
        <fullName evidence="8">Prolyl 4-hydroxylase alpha subunit domain-containing protein</fullName>
    </recommendedName>
</protein>
<sequence length="712" mass="80475">MVNEDNKTASRDGCRSSNVPTSAEPPLAAPPHKSSGWRSFWSMLSAAVVLVAVGCATYVDVPLAVQSLQRFVVDRVYNAEMIMFGLGLGNSSNETLPDKYTTDLVAIQVRHLVSDLTCNDSDYSASTLLDGHVVSVTEPMEAEQPMADDRVFFMLNGANEGVYVSWNGQFDCISKAAELAAAWLGADRDVMANGVRLYSQMGWPVRNAKELRDAKNIVHVLLDFQLWQWPGIKKGYAYVLENGVTLTMVGISPKVFDVQYFLTQEEADRAIEIGSPKLNRSMVGGDNSTQVESNARTSHTAFLPDSVFARDFQKRSALVARLPSPSYVEKMQLVRYGAGELYRQHFDTFHSREFLPKVTDTYTVEDYVEWTEWAADKLRGMNPNKVPERFREGGPLFPNANDTMVFPRALLGIFRDYMNSANRFTAMFDTAYDDWLRSSLNSSAEIVMKVLVEDTNRPSYIPSIIRSWEEELGLGELRYTFPKHDTNSVTHFLQWVRWARERVSFLGDKVPAAVRPGGELYPQFRVNFQEMLLGFILDDYSEGFVTRVTSEEWYNWMGINRGRNNILIQVLQAFPQFAELAIRTWEARTGGIPELRYKLPNYVQQFNPQRYVTLFLYLNNQTKAGGETVFPFSLDRYSDEEIVREGMNECSTGLAVPPLALHASLFYVQTPEGVPDFMSRHGGCPPSEGVKWGANLFMWDSDSADGAKYWTT</sequence>
<organism evidence="9 10">
    <name type="scientific">Hyaloperonospora brassicae</name>
    <name type="common">Brassica downy mildew</name>
    <name type="synonym">Peronospora brassicae</name>
    <dbReference type="NCBI Taxonomy" id="162125"/>
    <lineage>
        <taxon>Eukaryota</taxon>
        <taxon>Sar</taxon>
        <taxon>Stramenopiles</taxon>
        <taxon>Oomycota</taxon>
        <taxon>Peronosporomycetes</taxon>
        <taxon>Peronosporales</taxon>
        <taxon>Peronosporaceae</taxon>
        <taxon>Hyaloperonospora</taxon>
    </lineage>
</organism>
<keyword evidence="10" id="KW-1185">Reference proteome</keyword>
<dbReference type="AlphaFoldDB" id="A0AAV0V581"/>
<reference evidence="9" key="1">
    <citation type="submission" date="2022-12" db="EMBL/GenBank/DDBJ databases">
        <authorList>
            <person name="Webb A."/>
        </authorList>
    </citation>
    <scope>NUCLEOTIDE SEQUENCE</scope>
    <source>
        <strain evidence="9">Hp1</strain>
    </source>
</reference>
<dbReference type="InterPro" id="IPR045054">
    <property type="entry name" value="P4HA-like"/>
</dbReference>
<dbReference type="GO" id="GO:0004656">
    <property type="term" value="F:procollagen-proline 4-dioxygenase activity"/>
    <property type="evidence" value="ECO:0007669"/>
    <property type="project" value="TreeGrafter"/>
</dbReference>
<dbReference type="GO" id="GO:0005506">
    <property type="term" value="F:iron ion binding"/>
    <property type="evidence" value="ECO:0007669"/>
    <property type="project" value="InterPro"/>
</dbReference>
<evidence type="ECO:0000313" key="10">
    <source>
        <dbReference type="Proteomes" id="UP001162031"/>
    </source>
</evidence>
<dbReference type="Gene3D" id="2.60.120.620">
    <property type="entry name" value="q2cbj1_9rhob like domain"/>
    <property type="match status" value="2"/>
</dbReference>
<dbReference type="FunFam" id="2.60.120.620:FF:000023">
    <property type="entry name" value="Transmembrane prolyl 4-hydroxylase"/>
    <property type="match status" value="1"/>
</dbReference>
<keyword evidence="7" id="KW-1133">Transmembrane helix</keyword>
<keyword evidence="3" id="KW-0223">Dioxygenase</keyword>
<dbReference type="EMBL" id="CANTFL010001475">
    <property type="protein sequence ID" value="CAI5742746.1"/>
    <property type="molecule type" value="Genomic_DNA"/>
</dbReference>
<name>A0AAV0V581_HYABA</name>
<keyword evidence="2" id="KW-0479">Metal-binding</keyword>
<dbReference type="PANTHER" id="PTHR10869">
    <property type="entry name" value="PROLYL 4-HYDROXYLASE ALPHA SUBUNIT"/>
    <property type="match status" value="1"/>
</dbReference>
<gene>
    <name evidence="9" type="ORF">HBR001_LOCUS9136</name>
</gene>
<evidence type="ECO:0000256" key="7">
    <source>
        <dbReference type="SAM" id="Phobius"/>
    </source>
</evidence>
<dbReference type="Proteomes" id="UP001162031">
    <property type="component" value="Unassembled WGS sequence"/>
</dbReference>
<dbReference type="InterPro" id="IPR006620">
    <property type="entry name" value="Pro_4_hyd_alph"/>
</dbReference>
<evidence type="ECO:0000259" key="8">
    <source>
        <dbReference type="SMART" id="SM00702"/>
    </source>
</evidence>
<keyword evidence="5" id="KW-0408">Iron</keyword>
<proteinExistence type="predicted"/>
<comment type="cofactor">
    <cofactor evidence="1">
        <name>L-ascorbate</name>
        <dbReference type="ChEBI" id="CHEBI:38290"/>
    </cofactor>
</comment>
<keyword evidence="7" id="KW-0812">Transmembrane</keyword>
<feature type="domain" description="Prolyl 4-hydroxylase alpha subunit" evidence="8">
    <location>
        <begin position="253"/>
        <end position="699"/>
    </location>
</feature>